<dbReference type="HOGENOM" id="CLU_006332_10_4_0"/>
<keyword evidence="4" id="KW-0106">Calcium</keyword>
<evidence type="ECO:0000256" key="1">
    <source>
        <dbReference type="ARBA" id="ARBA00008779"/>
    </source>
</evidence>
<evidence type="ECO:0000256" key="5">
    <source>
        <dbReference type="SAM" id="MobiDB-lite"/>
    </source>
</evidence>
<dbReference type="AlphaFoldDB" id="F0SHZ9"/>
<dbReference type="PROSITE" id="PS00523">
    <property type="entry name" value="SULFATASE_1"/>
    <property type="match status" value="1"/>
</dbReference>
<dbReference type="Gene3D" id="3.30.1120.10">
    <property type="match status" value="1"/>
</dbReference>
<comment type="similarity">
    <text evidence="1">Belongs to the sulfatase family.</text>
</comment>
<protein>
    <submittedName>
        <fullName evidence="7">Sulfatase</fullName>
    </submittedName>
</protein>
<dbReference type="Proteomes" id="UP000006860">
    <property type="component" value="Chromosome"/>
</dbReference>
<dbReference type="GO" id="GO:0004065">
    <property type="term" value="F:arylsulfatase activity"/>
    <property type="evidence" value="ECO:0007669"/>
    <property type="project" value="TreeGrafter"/>
</dbReference>
<evidence type="ECO:0000313" key="8">
    <source>
        <dbReference type="Proteomes" id="UP000006860"/>
    </source>
</evidence>
<evidence type="ECO:0000256" key="2">
    <source>
        <dbReference type="ARBA" id="ARBA00022723"/>
    </source>
</evidence>
<name>F0SHZ9_RUBBR</name>
<feature type="region of interest" description="Disordered" evidence="5">
    <location>
        <begin position="463"/>
        <end position="491"/>
    </location>
</feature>
<evidence type="ECO:0000256" key="3">
    <source>
        <dbReference type="ARBA" id="ARBA00022801"/>
    </source>
</evidence>
<dbReference type="InterPro" id="IPR017850">
    <property type="entry name" value="Alkaline_phosphatase_core_sf"/>
</dbReference>
<dbReference type="InterPro" id="IPR050738">
    <property type="entry name" value="Sulfatase"/>
</dbReference>
<dbReference type="InterPro" id="IPR024607">
    <property type="entry name" value="Sulfatase_CS"/>
</dbReference>
<dbReference type="PANTHER" id="PTHR42693:SF53">
    <property type="entry name" value="ENDO-4-O-SULFATASE"/>
    <property type="match status" value="1"/>
</dbReference>
<feature type="compositionally biased region" description="Basic and acidic residues" evidence="5">
    <location>
        <begin position="481"/>
        <end position="491"/>
    </location>
</feature>
<sequence>MLRLLAITLIIGLGHRTTSADEPPHIVLVMADDMGWGQTGYNNHPILKTPNLNAMAENGLRFDRFYAAGPVCSPTRASVLTGRTHNRTGVPSHGYALHRQEKTIAQALRQAGYTTGHFGKWHLNGVRGPGVPVLASDPHHPGHFGFDTWLTVTNYFDLNPIMGREGTFEEFQGDSSEIIVAEALNFIETATENKRPSFSVIWYGSPHSPFVASEADQIEGESEKSAHHHGELVAMDRSIGTLREGLKELGIHENTLVWFCSDNGGLAGVGHDSVGGLRGNKGSLWEGGIRVPGIIEWPAVIEPRVTSYPASTVDIFPTVVDVLDLPADSLLPVVDGISLNPLFTKDLKERPKALPFQFNTKAALIDNDYKIVSQNSHKDGYQLFNLAQDHNESNDLADSQPERRARMQAELETILAGIELSREGHDYPEGRVTREGPHGRFWYAIPEYQPHLKEWADRPEYKNWANRGSTSNKSQSNKQLNRKEKGNQSSK</sequence>
<dbReference type="SUPFAM" id="SSF53649">
    <property type="entry name" value="Alkaline phosphatase-like"/>
    <property type="match status" value="1"/>
</dbReference>
<evidence type="ECO:0000313" key="7">
    <source>
        <dbReference type="EMBL" id="ADY60682.1"/>
    </source>
</evidence>
<dbReference type="STRING" id="756272.Plabr_3085"/>
<dbReference type="EMBL" id="CP002546">
    <property type="protein sequence ID" value="ADY60682.1"/>
    <property type="molecule type" value="Genomic_DNA"/>
</dbReference>
<keyword evidence="3" id="KW-0378">Hydrolase</keyword>
<accession>F0SHZ9</accession>
<evidence type="ECO:0000259" key="6">
    <source>
        <dbReference type="Pfam" id="PF00884"/>
    </source>
</evidence>
<dbReference type="eggNOG" id="COG3119">
    <property type="taxonomic scope" value="Bacteria"/>
</dbReference>
<dbReference type="InterPro" id="IPR000917">
    <property type="entry name" value="Sulfatase_N"/>
</dbReference>
<organism evidence="7 8">
    <name type="scientific">Rubinisphaera brasiliensis (strain ATCC 49424 / DSM 5305 / JCM 21570 / IAM 15109 / NBRC 103401 / IFAM 1448)</name>
    <name type="common">Planctomyces brasiliensis</name>
    <dbReference type="NCBI Taxonomy" id="756272"/>
    <lineage>
        <taxon>Bacteria</taxon>
        <taxon>Pseudomonadati</taxon>
        <taxon>Planctomycetota</taxon>
        <taxon>Planctomycetia</taxon>
        <taxon>Planctomycetales</taxon>
        <taxon>Planctomycetaceae</taxon>
        <taxon>Rubinisphaera</taxon>
    </lineage>
</organism>
<feature type="domain" description="Sulfatase N-terminal" evidence="6">
    <location>
        <begin position="24"/>
        <end position="324"/>
    </location>
</feature>
<gene>
    <name evidence="7" type="ordered locus">Plabr_3085</name>
</gene>
<dbReference type="Gene3D" id="3.40.720.10">
    <property type="entry name" value="Alkaline Phosphatase, subunit A"/>
    <property type="match status" value="1"/>
</dbReference>
<proteinExistence type="inferred from homology"/>
<dbReference type="Pfam" id="PF00884">
    <property type="entry name" value="Sulfatase"/>
    <property type="match status" value="1"/>
</dbReference>
<keyword evidence="8" id="KW-1185">Reference proteome</keyword>
<dbReference type="RefSeq" id="WP_013629403.1">
    <property type="nucleotide sequence ID" value="NC_015174.1"/>
</dbReference>
<evidence type="ECO:0000256" key="4">
    <source>
        <dbReference type="ARBA" id="ARBA00022837"/>
    </source>
</evidence>
<reference evidence="8" key="1">
    <citation type="submission" date="2011-02" db="EMBL/GenBank/DDBJ databases">
        <title>The complete genome of Planctomyces brasiliensis DSM 5305.</title>
        <authorList>
            <person name="Lucas S."/>
            <person name="Copeland A."/>
            <person name="Lapidus A."/>
            <person name="Bruce D."/>
            <person name="Goodwin L."/>
            <person name="Pitluck S."/>
            <person name="Kyrpides N."/>
            <person name="Mavromatis K."/>
            <person name="Pagani I."/>
            <person name="Ivanova N."/>
            <person name="Ovchinnikova G."/>
            <person name="Lu M."/>
            <person name="Detter J.C."/>
            <person name="Han C."/>
            <person name="Land M."/>
            <person name="Hauser L."/>
            <person name="Markowitz V."/>
            <person name="Cheng J.-F."/>
            <person name="Hugenholtz P."/>
            <person name="Woyke T."/>
            <person name="Wu D."/>
            <person name="Tindall B."/>
            <person name="Pomrenke H.G."/>
            <person name="Brambilla E."/>
            <person name="Klenk H.-P."/>
            <person name="Eisen J.A."/>
        </authorList>
    </citation>
    <scope>NUCLEOTIDE SEQUENCE [LARGE SCALE GENOMIC DNA]</scope>
    <source>
        <strain evidence="8">ATCC 49424 / DSM 5305 / JCM 21570 / NBRC 103401 / IFAM 1448</strain>
    </source>
</reference>
<dbReference type="PANTHER" id="PTHR42693">
    <property type="entry name" value="ARYLSULFATASE FAMILY MEMBER"/>
    <property type="match status" value="1"/>
</dbReference>
<dbReference type="KEGG" id="pbs:Plabr_3085"/>
<feature type="compositionally biased region" description="Polar residues" evidence="5">
    <location>
        <begin position="466"/>
        <end position="479"/>
    </location>
</feature>
<dbReference type="GO" id="GO:0046872">
    <property type="term" value="F:metal ion binding"/>
    <property type="evidence" value="ECO:0007669"/>
    <property type="project" value="UniProtKB-KW"/>
</dbReference>
<keyword evidence="2" id="KW-0479">Metal-binding</keyword>